<evidence type="ECO:0000259" key="7">
    <source>
        <dbReference type="Pfam" id="PF01061"/>
    </source>
</evidence>
<dbReference type="Proteomes" id="UP000821866">
    <property type="component" value="Chromosome 6"/>
</dbReference>
<dbReference type="Pfam" id="PF01061">
    <property type="entry name" value="ABC2_membrane"/>
    <property type="match status" value="1"/>
</dbReference>
<evidence type="ECO:0000256" key="3">
    <source>
        <dbReference type="ARBA" id="ARBA00022692"/>
    </source>
</evidence>
<keyword evidence="3 6" id="KW-0812">Transmembrane</keyword>
<accession>A0A9J6DN02</accession>
<dbReference type="EMBL" id="JABSTU010000008">
    <property type="protein sequence ID" value="KAH8023527.1"/>
    <property type="molecule type" value="Genomic_DNA"/>
</dbReference>
<keyword evidence="5 6" id="KW-0472">Membrane</keyword>
<evidence type="ECO:0000256" key="6">
    <source>
        <dbReference type="SAM" id="Phobius"/>
    </source>
</evidence>
<keyword evidence="2" id="KW-0813">Transport</keyword>
<dbReference type="AlphaFoldDB" id="A0A9J6DN02"/>
<feature type="transmembrane region" description="Helical" evidence="6">
    <location>
        <begin position="118"/>
        <end position="135"/>
    </location>
</feature>
<feature type="transmembrane region" description="Helical" evidence="6">
    <location>
        <begin position="188"/>
        <end position="205"/>
    </location>
</feature>
<dbReference type="PANTHER" id="PTHR48041">
    <property type="entry name" value="ABC TRANSPORTER G FAMILY MEMBER 28"/>
    <property type="match status" value="1"/>
</dbReference>
<evidence type="ECO:0000256" key="5">
    <source>
        <dbReference type="ARBA" id="ARBA00023136"/>
    </source>
</evidence>
<comment type="subcellular location">
    <subcellularLocation>
        <location evidence="1">Membrane</location>
        <topology evidence="1">Multi-pass membrane protein</topology>
    </subcellularLocation>
</comment>
<dbReference type="GO" id="GO:0005886">
    <property type="term" value="C:plasma membrane"/>
    <property type="evidence" value="ECO:0007669"/>
    <property type="project" value="TreeGrafter"/>
</dbReference>
<comment type="caution">
    <text evidence="8">The sequence shown here is derived from an EMBL/GenBank/DDBJ whole genome shotgun (WGS) entry which is preliminary data.</text>
</comment>
<reference evidence="8" key="2">
    <citation type="submission" date="2021-09" db="EMBL/GenBank/DDBJ databases">
        <authorList>
            <person name="Jia N."/>
            <person name="Wang J."/>
            <person name="Shi W."/>
            <person name="Du L."/>
            <person name="Sun Y."/>
            <person name="Zhan W."/>
            <person name="Jiang J."/>
            <person name="Wang Q."/>
            <person name="Zhang B."/>
            <person name="Ji P."/>
            <person name="Sakyi L.B."/>
            <person name="Cui X."/>
            <person name="Yuan T."/>
            <person name="Jiang B."/>
            <person name="Yang W."/>
            <person name="Lam T.T.-Y."/>
            <person name="Chang Q."/>
            <person name="Ding S."/>
            <person name="Wang X."/>
            <person name="Zhu J."/>
            <person name="Ruan X."/>
            <person name="Zhao L."/>
            <person name="Wei J."/>
            <person name="Que T."/>
            <person name="Du C."/>
            <person name="Cheng J."/>
            <person name="Dai P."/>
            <person name="Han X."/>
            <person name="Huang E."/>
            <person name="Gao Y."/>
            <person name="Liu J."/>
            <person name="Shao H."/>
            <person name="Ye R."/>
            <person name="Li L."/>
            <person name="Wei W."/>
            <person name="Wang X."/>
            <person name="Wang C."/>
            <person name="Huo Q."/>
            <person name="Li W."/>
            <person name="Guo W."/>
            <person name="Chen H."/>
            <person name="Chen S."/>
            <person name="Zhou L."/>
            <person name="Zhou L."/>
            <person name="Ni X."/>
            <person name="Tian J."/>
            <person name="Zhou Y."/>
            <person name="Sheng Y."/>
            <person name="Liu T."/>
            <person name="Pan Y."/>
            <person name="Xia L."/>
            <person name="Li J."/>
            <person name="Zhao F."/>
            <person name="Cao W."/>
        </authorList>
    </citation>
    <scope>NUCLEOTIDE SEQUENCE</scope>
    <source>
        <strain evidence="8">Rmic-2018</strain>
        <tissue evidence="8">Larvae</tissue>
    </source>
</reference>
<dbReference type="GO" id="GO:0140359">
    <property type="term" value="F:ABC-type transporter activity"/>
    <property type="evidence" value="ECO:0007669"/>
    <property type="project" value="InterPro"/>
</dbReference>
<keyword evidence="9" id="KW-1185">Reference proteome</keyword>
<feature type="transmembrane region" description="Helical" evidence="6">
    <location>
        <begin position="407"/>
        <end position="429"/>
    </location>
</feature>
<dbReference type="InterPro" id="IPR050352">
    <property type="entry name" value="ABCG_transporters"/>
</dbReference>
<gene>
    <name evidence="8" type="ORF">HPB51_014776</name>
</gene>
<dbReference type="PANTHER" id="PTHR48041:SF78">
    <property type="entry name" value="ABC TRANSPORTER EXPRESSED IN TRACHEA, ISOFORM A"/>
    <property type="match status" value="1"/>
</dbReference>
<evidence type="ECO:0000313" key="8">
    <source>
        <dbReference type="EMBL" id="KAH8023527.1"/>
    </source>
</evidence>
<organism evidence="8 9">
    <name type="scientific">Rhipicephalus microplus</name>
    <name type="common">Cattle tick</name>
    <name type="synonym">Boophilus microplus</name>
    <dbReference type="NCBI Taxonomy" id="6941"/>
    <lineage>
        <taxon>Eukaryota</taxon>
        <taxon>Metazoa</taxon>
        <taxon>Ecdysozoa</taxon>
        <taxon>Arthropoda</taxon>
        <taxon>Chelicerata</taxon>
        <taxon>Arachnida</taxon>
        <taxon>Acari</taxon>
        <taxon>Parasitiformes</taxon>
        <taxon>Ixodida</taxon>
        <taxon>Ixodoidea</taxon>
        <taxon>Ixodidae</taxon>
        <taxon>Rhipicephalinae</taxon>
        <taxon>Rhipicephalus</taxon>
        <taxon>Boophilus</taxon>
    </lineage>
</organism>
<sequence>MCVQILKRLSSMGHTVICSIHAPSAKIFSYFDMLYMVSAGRCIYNGKVDNLLGFLTRHGLQCPQFHNPADYISEVASGDYGDYRDALAREFELPVPDSSEATKGTKTKYGGLIMTNEMWTVIWMSCVCVFFIIYSKRPTPIGCTLFKVNQFHQFQILLKRCWLSVFRNKAHATVCSRCWAQVATPLRIVAYVGFALMLVILYYDIGNKASTVTHNATMFFSMCCICVFQTILPAVIVFPVNISVLMREQRNCWYSLKVFYLANYVTEIPFLVIPNALLVAIVYYPTAQPRELWRVAGVMLFCVQICAVSQAMGLIVSAVSKLQTAVFLALPIVSPAFFFCGFFVPAHLLTHYARWLTDISYIYYGYNGLLLSVYGYGRATLECDQFICLYEDPQQFLEFVGAADKKFYVLVLALLAYEAICRTVAFVLLKIRLARKE</sequence>
<name>A0A9J6DN02_RHIMP</name>
<dbReference type="InterPro" id="IPR013525">
    <property type="entry name" value="ABC2_TM"/>
</dbReference>
<evidence type="ECO:0000256" key="1">
    <source>
        <dbReference type="ARBA" id="ARBA00004141"/>
    </source>
</evidence>
<protein>
    <recommendedName>
        <fullName evidence="7">ABC-2 type transporter transmembrane domain-containing protein</fullName>
    </recommendedName>
</protein>
<feature type="transmembrane region" description="Helical" evidence="6">
    <location>
        <begin position="296"/>
        <end position="319"/>
    </location>
</feature>
<feature type="transmembrane region" description="Helical" evidence="6">
    <location>
        <begin position="258"/>
        <end position="284"/>
    </location>
</feature>
<proteinExistence type="predicted"/>
<feature type="transmembrane region" description="Helical" evidence="6">
    <location>
        <begin position="217"/>
        <end position="238"/>
    </location>
</feature>
<evidence type="ECO:0000313" key="9">
    <source>
        <dbReference type="Proteomes" id="UP000821866"/>
    </source>
</evidence>
<dbReference type="VEuPathDB" id="VectorBase:LOC119171588"/>
<reference evidence="8" key="1">
    <citation type="journal article" date="2020" name="Cell">
        <title>Large-Scale Comparative Analyses of Tick Genomes Elucidate Their Genetic Diversity and Vector Capacities.</title>
        <authorList>
            <consortium name="Tick Genome and Microbiome Consortium (TIGMIC)"/>
            <person name="Jia N."/>
            <person name="Wang J."/>
            <person name="Shi W."/>
            <person name="Du L."/>
            <person name="Sun Y."/>
            <person name="Zhan W."/>
            <person name="Jiang J.F."/>
            <person name="Wang Q."/>
            <person name="Zhang B."/>
            <person name="Ji P."/>
            <person name="Bell-Sakyi L."/>
            <person name="Cui X.M."/>
            <person name="Yuan T.T."/>
            <person name="Jiang B.G."/>
            <person name="Yang W.F."/>
            <person name="Lam T.T."/>
            <person name="Chang Q.C."/>
            <person name="Ding S.J."/>
            <person name="Wang X.J."/>
            <person name="Zhu J.G."/>
            <person name="Ruan X.D."/>
            <person name="Zhao L."/>
            <person name="Wei J.T."/>
            <person name="Ye R.Z."/>
            <person name="Que T.C."/>
            <person name="Du C.H."/>
            <person name="Zhou Y.H."/>
            <person name="Cheng J.X."/>
            <person name="Dai P.F."/>
            <person name="Guo W.B."/>
            <person name="Han X.H."/>
            <person name="Huang E.J."/>
            <person name="Li L.F."/>
            <person name="Wei W."/>
            <person name="Gao Y.C."/>
            <person name="Liu J.Z."/>
            <person name="Shao H.Z."/>
            <person name="Wang X."/>
            <person name="Wang C.C."/>
            <person name="Yang T.C."/>
            <person name="Huo Q.B."/>
            <person name="Li W."/>
            <person name="Chen H.Y."/>
            <person name="Chen S.E."/>
            <person name="Zhou L.G."/>
            <person name="Ni X.B."/>
            <person name="Tian J.H."/>
            <person name="Sheng Y."/>
            <person name="Liu T."/>
            <person name="Pan Y.S."/>
            <person name="Xia L.Y."/>
            <person name="Li J."/>
            <person name="Zhao F."/>
            <person name="Cao W.C."/>
        </authorList>
    </citation>
    <scope>NUCLEOTIDE SEQUENCE</scope>
    <source>
        <strain evidence="8">Rmic-2018</strain>
    </source>
</reference>
<feature type="transmembrane region" description="Helical" evidence="6">
    <location>
        <begin position="325"/>
        <end position="349"/>
    </location>
</feature>
<keyword evidence="4 6" id="KW-1133">Transmembrane helix</keyword>
<feature type="domain" description="ABC-2 type transporter transmembrane" evidence="7">
    <location>
        <begin position="152"/>
        <end position="371"/>
    </location>
</feature>
<evidence type="ECO:0000256" key="4">
    <source>
        <dbReference type="ARBA" id="ARBA00022989"/>
    </source>
</evidence>
<evidence type="ECO:0000256" key="2">
    <source>
        <dbReference type="ARBA" id="ARBA00022448"/>
    </source>
</evidence>